<dbReference type="EMBL" id="GBXM01060954">
    <property type="protein sequence ID" value="JAH47623.1"/>
    <property type="molecule type" value="Transcribed_RNA"/>
</dbReference>
<name>A0A0E9T4Q0_ANGAN</name>
<organism evidence="1">
    <name type="scientific">Anguilla anguilla</name>
    <name type="common">European freshwater eel</name>
    <name type="synonym">Muraena anguilla</name>
    <dbReference type="NCBI Taxonomy" id="7936"/>
    <lineage>
        <taxon>Eukaryota</taxon>
        <taxon>Metazoa</taxon>
        <taxon>Chordata</taxon>
        <taxon>Craniata</taxon>
        <taxon>Vertebrata</taxon>
        <taxon>Euteleostomi</taxon>
        <taxon>Actinopterygii</taxon>
        <taxon>Neopterygii</taxon>
        <taxon>Teleostei</taxon>
        <taxon>Anguilliformes</taxon>
        <taxon>Anguillidae</taxon>
        <taxon>Anguilla</taxon>
    </lineage>
</organism>
<reference evidence="1" key="1">
    <citation type="submission" date="2014-11" db="EMBL/GenBank/DDBJ databases">
        <authorList>
            <person name="Amaro Gonzalez C."/>
        </authorList>
    </citation>
    <scope>NUCLEOTIDE SEQUENCE</scope>
</reference>
<protein>
    <submittedName>
        <fullName evidence="1">Uncharacterized protein</fullName>
    </submittedName>
</protein>
<reference evidence="1" key="2">
    <citation type="journal article" date="2015" name="Fish Shellfish Immunol.">
        <title>Early steps in the European eel (Anguilla anguilla)-Vibrio vulnificus interaction in the gills: Role of the RtxA13 toxin.</title>
        <authorList>
            <person name="Callol A."/>
            <person name="Pajuelo D."/>
            <person name="Ebbesson L."/>
            <person name="Teles M."/>
            <person name="MacKenzie S."/>
            <person name="Amaro C."/>
        </authorList>
    </citation>
    <scope>NUCLEOTIDE SEQUENCE</scope>
</reference>
<evidence type="ECO:0000313" key="1">
    <source>
        <dbReference type="EMBL" id="JAH47623.1"/>
    </source>
</evidence>
<accession>A0A0E9T4Q0</accession>
<dbReference type="AlphaFoldDB" id="A0A0E9T4Q0"/>
<sequence>MAEGAPLKQGSAGSTSVSTEYFRLIVFLHFYSLPPDLGLLSPNQ</sequence>
<proteinExistence type="predicted"/>